<keyword evidence="1" id="KW-0479">Metal-binding</keyword>
<organism evidence="5 6">
    <name type="scientific">Aedes albopictus</name>
    <name type="common">Asian tiger mosquito</name>
    <name type="synonym">Stegomyia albopicta</name>
    <dbReference type="NCBI Taxonomy" id="7160"/>
    <lineage>
        <taxon>Eukaryota</taxon>
        <taxon>Metazoa</taxon>
        <taxon>Ecdysozoa</taxon>
        <taxon>Arthropoda</taxon>
        <taxon>Hexapoda</taxon>
        <taxon>Insecta</taxon>
        <taxon>Pterygota</taxon>
        <taxon>Neoptera</taxon>
        <taxon>Endopterygota</taxon>
        <taxon>Diptera</taxon>
        <taxon>Nematocera</taxon>
        <taxon>Culicoidea</taxon>
        <taxon>Culicidae</taxon>
        <taxon>Culicinae</taxon>
        <taxon>Aedini</taxon>
        <taxon>Aedes</taxon>
        <taxon>Stegomyia</taxon>
    </lineage>
</organism>
<name>A0ABM2A136_AEDAL</name>
<evidence type="ECO:0000256" key="4">
    <source>
        <dbReference type="SAM" id="MobiDB-lite"/>
    </source>
</evidence>
<dbReference type="EnsemblMetazoa" id="AALFPA23_023461.R34913">
    <property type="protein sequence ID" value="AALFPA23_023461.P34913"/>
    <property type="gene ID" value="AALFPA23_023461"/>
</dbReference>
<dbReference type="Gene3D" id="3.30.40.10">
    <property type="entry name" value="Zinc/RING finger domain, C3HC4 (zinc finger)"/>
    <property type="match status" value="1"/>
</dbReference>
<dbReference type="GeneID" id="134288965"/>
<reference evidence="6" key="1">
    <citation type="journal article" date="2015" name="Proc. Natl. Acad. Sci. U.S.A.">
        <title>Genome sequence of the Asian Tiger mosquito, Aedes albopictus, reveals insights into its biology, genetics, and evolution.</title>
        <authorList>
            <person name="Chen X.G."/>
            <person name="Jiang X."/>
            <person name="Gu J."/>
            <person name="Xu M."/>
            <person name="Wu Y."/>
            <person name="Deng Y."/>
            <person name="Zhang C."/>
            <person name="Bonizzoni M."/>
            <person name="Dermauw W."/>
            <person name="Vontas J."/>
            <person name="Armbruster P."/>
            <person name="Huang X."/>
            <person name="Yang Y."/>
            <person name="Zhang H."/>
            <person name="He W."/>
            <person name="Peng H."/>
            <person name="Liu Y."/>
            <person name="Wu K."/>
            <person name="Chen J."/>
            <person name="Lirakis M."/>
            <person name="Topalis P."/>
            <person name="Van Leeuwen T."/>
            <person name="Hall A.B."/>
            <person name="Jiang X."/>
            <person name="Thorpe C."/>
            <person name="Mueller R.L."/>
            <person name="Sun C."/>
            <person name="Waterhouse R.M."/>
            <person name="Yan G."/>
            <person name="Tu Z.J."/>
            <person name="Fang X."/>
            <person name="James A.A."/>
        </authorList>
    </citation>
    <scope>NUCLEOTIDE SEQUENCE [LARGE SCALE GENOMIC DNA]</scope>
    <source>
        <strain evidence="6">Foshan</strain>
    </source>
</reference>
<accession>A0ABM2A136</accession>
<sequence length="248" mass="28120">MECKKCLLPVVTKDQPHIYCNALCAAVYHAACVKLNTAELAAVSPPNKNSCWMCDECLVEFVQWRKEHSEEIKEPIAATVPEPTCVLQRDVDELKAKVASILSVITSHENNHSDTTSWIRHSTPNSSRQKEGGTSEIANASDTASRLPDSICVDENFDLLLTNIDGSISEEEVHLMVSRCLGTFDNERIYVRKLVPRWVDCGALDYVSFKVVLYRKWKSAAMMSSTWPKNIRFREFKKVRCPWKPDIL</sequence>
<evidence type="ECO:0000313" key="6">
    <source>
        <dbReference type="Proteomes" id="UP000069940"/>
    </source>
</evidence>
<dbReference type="RefSeq" id="XP_062710888.1">
    <property type="nucleotide sequence ID" value="XM_062854904.1"/>
</dbReference>
<dbReference type="Proteomes" id="UP000069940">
    <property type="component" value="Unassembled WGS sequence"/>
</dbReference>
<dbReference type="InterPro" id="IPR019786">
    <property type="entry name" value="Zinc_finger_PHD-type_CS"/>
</dbReference>
<dbReference type="SUPFAM" id="SSF57903">
    <property type="entry name" value="FYVE/PHD zinc finger"/>
    <property type="match status" value="1"/>
</dbReference>
<dbReference type="InterPro" id="IPR011011">
    <property type="entry name" value="Znf_FYVE_PHD"/>
</dbReference>
<keyword evidence="3" id="KW-0862">Zinc</keyword>
<proteinExistence type="predicted"/>
<feature type="region of interest" description="Disordered" evidence="4">
    <location>
        <begin position="112"/>
        <end position="142"/>
    </location>
</feature>
<evidence type="ECO:0000313" key="5">
    <source>
        <dbReference type="EnsemblMetazoa" id="AALFPA23_023461.P34913"/>
    </source>
</evidence>
<dbReference type="InterPro" id="IPR013083">
    <property type="entry name" value="Znf_RING/FYVE/PHD"/>
</dbReference>
<feature type="compositionally biased region" description="Polar residues" evidence="4">
    <location>
        <begin position="112"/>
        <end position="127"/>
    </location>
</feature>
<keyword evidence="2" id="KW-0863">Zinc-finger</keyword>
<reference evidence="5" key="2">
    <citation type="submission" date="2025-05" db="UniProtKB">
        <authorList>
            <consortium name="EnsemblMetazoa"/>
        </authorList>
    </citation>
    <scope>IDENTIFICATION</scope>
    <source>
        <strain evidence="5">Foshan</strain>
    </source>
</reference>
<dbReference type="PROSITE" id="PS01359">
    <property type="entry name" value="ZF_PHD_1"/>
    <property type="match status" value="1"/>
</dbReference>
<evidence type="ECO:0000256" key="1">
    <source>
        <dbReference type="ARBA" id="ARBA00022723"/>
    </source>
</evidence>
<protein>
    <recommendedName>
        <fullName evidence="7">Zinc finger PHD-type domain-containing protein</fullName>
    </recommendedName>
</protein>
<evidence type="ECO:0000256" key="3">
    <source>
        <dbReference type="ARBA" id="ARBA00022833"/>
    </source>
</evidence>
<evidence type="ECO:0000256" key="2">
    <source>
        <dbReference type="ARBA" id="ARBA00022771"/>
    </source>
</evidence>
<evidence type="ECO:0008006" key="7">
    <source>
        <dbReference type="Google" id="ProtNLM"/>
    </source>
</evidence>
<keyword evidence="6" id="KW-1185">Reference proteome</keyword>